<dbReference type="Proteomes" id="UP000601435">
    <property type="component" value="Unassembled WGS sequence"/>
</dbReference>
<dbReference type="EMBL" id="CAJNJA010054393">
    <property type="protein sequence ID" value="CAE7853498.1"/>
    <property type="molecule type" value="Genomic_DNA"/>
</dbReference>
<name>A0A813A306_9DINO</name>
<dbReference type="OrthoDB" id="10562915at2759"/>
<evidence type="ECO:0000313" key="2">
    <source>
        <dbReference type="Proteomes" id="UP000601435"/>
    </source>
</evidence>
<proteinExistence type="predicted"/>
<reference evidence="1" key="1">
    <citation type="submission" date="2021-02" db="EMBL/GenBank/DDBJ databases">
        <authorList>
            <person name="Dougan E. K."/>
            <person name="Rhodes N."/>
            <person name="Thang M."/>
            <person name="Chan C."/>
        </authorList>
    </citation>
    <scope>NUCLEOTIDE SEQUENCE</scope>
</reference>
<dbReference type="AlphaFoldDB" id="A0A813A306"/>
<accession>A0A813A306</accession>
<sequence>MVSEMGPTQSQGNGQYAYTEDHNAKPFYRQIGGDSIIYFDVTWHINTLSNSTDRATFIAPTSPLPPLGQWVTEDIHRPEADPPPFVSECAGCDGDYTVSGAGGEGSWCNGEYRYARRNDGKPLFQQIGGECIIYHLQQWRITYENQTGNAFVASWYYIAPGFPEPPLGKWENIPCGLCGRDPARVAPCDSVACDYVVSGADGTFADHNGQYRQTGIRVNGKPVYQLQHSFLEDRYIFYFWSWKIGFFYELAYGGVVYDSPAESLPPTGSWERQSLLDEETSDHLQVSPCRERPSLVALPVVLVASLATCCLA</sequence>
<comment type="caution">
    <text evidence="1">The sequence shown here is derived from an EMBL/GenBank/DDBJ whole genome shotgun (WGS) entry which is preliminary data.</text>
</comment>
<protein>
    <submittedName>
        <fullName evidence="1">Traf6-b protein</fullName>
    </submittedName>
</protein>
<keyword evidence="2" id="KW-1185">Reference proteome</keyword>
<gene>
    <name evidence="1" type="primary">traf6-b</name>
    <name evidence="1" type="ORF">SNEC2469_LOCUS26587</name>
</gene>
<organism evidence="1 2">
    <name type="scientific">Symbiodinium necroappetens</name>
    <dbReference type="NCBI Taxonomy" id="1628268"/>
    <lineage>
        <taxon>Eukaryota</taxon>
        <taxon>Sar</taxon>
        <taxon>Alveolata</taxon>
        <taxon>Dinophyceae</taxon>
        <taxon>Suessiales</taxon>
        <taxon>Symbiodiniaceae</taxon>
        <taxon>Symbiodinium</taxon>
    </lineage>
</organism>
<feature type="non-terminal residue" evidence="1">
    <location>
        <position position="1"/>
    </location>
</feature>
<evidence type="ECO:0000313" key="1">
    <source>
        <dbReference type="EMBL" id="CAE7853498.1"/>
    </source>
</evidence>